<evidence type="ECO:0008006" key="4">
    <source>
        <dbReference type="Google" id="ProtNLM"/>
    </source>
</evidence>
<dbReference type="RefSeq" id="WP_343063649.1">
    <property type="nucleotide sequence ID" value="NZ_BAABEH010000001.1"/>
</dbReference>
<dbReference type="Pfam" id="PF13795">
    <property type="entry name" value="HupE_UreJ_2"/>
    <property type="match status" value="2"/>
</dbReference>
<keyword evidence="1" id="KW-0812">Transmembrane</keyword>
<feature type="transmembrane region" description="Helical" evidence="1">
    <location>
        <begin position="389"/>
        <end position="410"/>
    </location>
</feature>
<dbReference type="EMBL" id="JACCFL010000001">
    <property type="protein sequence ID" value="NYJ25911.1"/>
    <property type="molecule type" value="Genomic_DNA"/>
</dbReference>
<accession>A0A853D3A3</accession>
<comment type="caution">
    <text evidence="2">The sequence shown here is derived from an EMBL/GenBank/DDBJ whole genome shotgun (WGS) entry which is preliminary data.</text>
</comment>
<dbReference type="Proteomes" id="UP000578352">
    <property type="component" value="Unassembled WGS sequence"/>
</dbReference>
<evidence type="ECO:0000256" key="1">
    <source>
        <dbReference type="SAM" id="Phobius"/>
    </source>
</evidence>
<feature type="transmembrane region" description="Helical" evidence="1">
    <location>
        <begin position="357"/>
        <end position="382"/>
    </location>
</feature>
<keyword evidence="1" id="KW-1133">Transmembrane helix</keyword>
<name>A0A853D3A3_9MICO</name>
<organism evidence="2 3">
    <name type="scientific">Leifsonia shinshuensis</name>
    <dbReference type="NCBI Taxonomy" id="150026"/>
    <lineage>
        <taxon>Bacteria</taxon>
        <taxon>Bacillati</taxon>
        <taxon>Actinomycetota</taxon>
        <taxon>Actinomycetes</taxon>
        <taxon>Micrococcales</taxon>
        <taxon>Microbacteriaceae</taxon>
        <taxon>Leifsonia</taxon>
    </lineage>
</organism>
<proteinExistence type="predicted"/>
<sequence>MIQTLPRLHPHPRRGRRARILGVLVAALAALAVLLPAANASAHGFSSVAYVDVTGRADGVVRTALDLEYDLLVVSAAESEKDRALFDQGTELFQTGEEATAMNDHADSVTAYVTGRFAVSAGGARCEAARVGDIAVHERDGVPYATLVLDHACPGGSGHEVRSGLFPDAEGYVTGTKTIVTYAIDDKDGSAALDAQHPSFSTGQTAGERFGEFFLLGAEHLLSGIDHILFLLALIVGSRRLRDVVLAATTFTVAHSITFLLAALGLVTVPAAVVEPVIALSIAVVAAWYLWTVRRRVLPSGELAPELVPTPAGPLGLTRADGLRLAVVFLFGLVHGLGFASALGIDEPWSWTLLWSLLVFNVGIEAVQLGSIAVVFPLLLLLRRRTPRTALWVGIAIAAVVTVVALFWFVGRILGLEWG</sequence>
<evidence type="ECO:0000313" key="3">
    <source>
        <dbReference type="Proteomes" id="UP000578352"/>
    </source>
</evidence>
<feature type="transmembrane region" description="Helical" evidence="1">
    <location>
        <begin position="273"/>
        <end position="291"/>
    </location>
</feature>
<dbReference type="AlphaFoldDB" id="A0A853D3A3"/>
<gene>
    <name evidence="2" type="ORF">HNR13_004198</name>
</gene>
<protein>
    <recommendedName>
        <fullName evidence="4">HupE/UreJ family protein</fullName>
    </recommendedName>
</protein>
<evidence type="ECO:0000313" key="2">
    <source>
        <dbReference type="EMBL" id="NYJ25911.1"/>
    </source>
</evidence>
<feature type="transmembrane region" description="Helical" evidence="1">
    <location>
        <begin position="244"/>
        <end position="267"/>
    </location>
</feature>
<reference evidence="2 3" key="1">
    <citation type="submission" date="2020-07" db="EMBL/GenBank/DDBJ databases">
        <title>Sequencing the genomes of 1000 actinobacteria strains.</title>
        <authorList>
            <person name="Klenk H.-P."/>
        </authorList>
    </citation>
    <scope>NUCLEOTIDE SEQUENCE [LARGE SCALE GENOMIC DNA]</scope>
    <source>
        <strain evidence="2 3">DSM 15165</strain>
    </source>
</reference>
<keyword evidence="1" id="KW-0472">Membrane</keyword>
<feature type="transmembrane region" description="Helical" evidence="1">
    <location>
        <begin position="325"/>
        <end position="345"/>
    </location>
</feature>
<feature type="transmembrane region" description="Helical" evidence="1">
    <location>
        <begin position="213"/>
        <end position="237"/>
    </location>
</feature>
<dbReference type="InterPro" id="IPR032809">
    <property type="entry name" value="Put_HupE_UreJ"/>
</dbReference>